<feature type="transmembrane region" description="Helical" evidence="2">
    <location>
        <begin position="24"/>
        <end position="45"/>
    </location>
</feature>
<sequence length="49" mass="4964">MQGLAEKNRLPRQNKKGNGNEPHAVAVSVPGLSVAAAAAVGGLSLTRAR</sequence>
<accession>A0ABT2BCN9</accession>
<evidence type="ECO:0000256" key="1">
    <source>
        <dbReference type="SAM" id="MobiDB-lite"/>
    </source>
</evidence>
<reference evidence="3 4" key="1">
    <citation type="submission" date="2022-08" db="EMBL/GenBank/DDBJ databases">
        <authorList>
            <person name="Somphong A."/>
            <person name="Phongsopitanun W."/>
        </authorList>
    </citation>
    <scope>NUCLEOTIDE SEQUENCE [LARGE SCALE GENOMIC DNA]</scope>
    <source>
        <strain evidence="3 4">LP11</strain>
    </source>
</reference>
<name>A0ABT2BCN9_9ACTN</name>
<evidence type="ECO:0008006" key="5">
    <source>
        <dbReference type="Google" id="ProtNLM"/>
    </source>
</evidence>
<evidence type="ECO:0000313" key="3">
    <source>
        <dbReference type="EMBL" id="MCS0606280.1"/>
    </source>
</evidence>
<evidence type="ECO:0000256" key="2">
    <source>
        <dbReference type="SAM" id="Phobius"/>
    </source>
</evidence>
<keyword evidence="2" id="KW-0472">Membrane</keyword>
<protein>
    <recommendedName>
        <fullName evidence="5">Gram-positive cocci surface proteins LPxTG domain-containing protein</fullName>
    </recommendedName>
</protein>
<evidence type="ECO:0000313" key="4">
    <source>
        <dbReference type="Proteomes" id="UP001205612"/>
    </source>
</evidence>
<dbReference type="Proteomes" id="UP001205612">
    <property type="component" value="Unassembled WGS sequence"/>
</dbReference>
<feature type="region of interest" description="Disordered" evidence="1">
    <location>
        <begin position="1"/>
        <end position="24"/>
    </location>
</feature>
<dbReference type="EMBL" id="JANUGP010000049">
    <property type="protein sequence ID" value="MCS0606280.1"/>
    <property type="molecule type" value="Genomic_DNA"/>
</dbReference>
<gene>
    <name evidence="3" type="ORF">NX794_34480</name>
</gene>
<proteinExistence type="predicted"/>
<keyword evidence="2" id="KW-0812">Transmembrane</keyword>
<keyword evidence="4" id="KW-1185">Reference proteome</keyword>
<comment type="caution">
    <text evidence="3">The sequence shown here is derived from an EMBL/GenBank/DDBJ whole genome shotgun (WGS) entry which is preliminary data.</text>
</comment>
<organism evidence="3 4">
    <name type="scientific">Streptomyces pyxinicus</name>
    <dbReference type="NCBI Taxonomy" id="2970331"/>
    <lineage>
        <taxon>Bacteria</taxon>
        <taxon>Bacillati</taxon>
        <taxon>Actinomycetota</taxon>
        <taxon>Actinomycetes</taxon>
        <taxon>Kitasatosporales</taxon>
        <taxon>Streptomycetaceae</taxon>
        <taxon>Streptomyces</taxon>
    </lineage>
</organism>
<keyword evidence="2" id="KW-1133">Transmembrane helix</keyword>
<dbReference type="RefSeq" id="WP_258783637.1">
    <property type="nucleotide sequence ID" value="NZ_JANUGP010000049.1"/>
</dbReference>